<feature type="coiled-coil region" evidence="1">
    <location>
        <begin position="52"/>
        <end position="110"/>
    </location>
</feature>
<protein>
    <submittedName>
        <fullName evidence="4">Uncharacterized protein</fullName>
    </submittedName>
</protein>
<evidence type="ECO:0000256" key="2">
    <source>
        <dbReference type="SAM" id="Phobius"/>
    </source>
</evidence>
<keyword evidence="1" id="KW-0175">Coiled coil</keyword>
<feature type="transmembrane region" description="Helical" evidence="2">
    <location>
        <begin position="121"/>
        <end position="139"/>
    </location>
</feature>
<gene>
    <name evidence="4" type="ORF">AM231_02440</name>
</gene>
<evidence type="ECO:0000313" key="4">
    <source>
        <dbReference type="EMBL" id="KOR88112.1"/>
    </source>
</evidence>
<dbReference type="EMBL" id="LIUT01000001">
    <property type="protein sequence ID" value="KOR88112.1"/>
    <property type="molecule type" value="Genomic_DNA"/>
</dbReference>
<name>A0A0M1P151_9BACL</name>
<reference evidence="5" key="1">
    <citation type="submission" date="2015-08" db="EMBL/GenBank/DDBJ databases">
        <title>Genome sequencing project for genomic taxonomy and phylogenomics of Bacillus-like bacteria.</title>
        <authorList>
            <person name="Liu B."/>
            <person name="Wang J."/>
            <person name="Zhu Y."/>
            <person name="Liu G."/>
            <person name="Chen Q."/>
            <person name="Chen Z."/>
            <person name="Lan J."/>
            <person name="Che J."/>
            <person name="Ge C."/>
            <person name="Shi H."/>
            <person name="Pan Z."/>
            <person name="Liu X."/>
        </authorList>
    </citation>
    <scope>NUCLEOTIDE SEQUENCE [LARGE SCALE GENOMIC DNA]</scope>
    <source>
        <strain evidence="5">FJAT-22460</strain>
    </source>
</reference>
<organism evidence="4 5">
    <name type="scientific">Paenibacillus solani</name>
    <dbReference type="NCBI Taxonomy" id="1705565"/>
    <lineage>
        <taxon>Bacteria</taxon>
        <taxon>Bacillati</taxon>
        <taxon>Bacillota</taxon>
        <taxon>Bacilli</taxon>
        <taxon>Bacillales</taxon>
        <taxon>Paenibacillaceae</taxon>
        <taxon>Paenibacillus</taxon>
    </lineage>
</organism>
<dbReference type="OrthoDB" id="2678845at2"/>
<keyword evidence="2" id="KW-0812">Transmembrane</keyword>
<dbReference type="Proteomes" id="UP000036932">
    <property type="component" value="Unassembled WGS sequence"/>
</dbReference>
<keyword evidence="3" id="KW-0732">Signal</keyword>
<feature type="chain" id="PRO_5039559296" evidence="3">
    <location>
        <begin position="25"/>
        <end position="150"/>
    </location>
</feature>
<dbReference type="PATRIC" id="fig|1705565.3.peg.2355"/>
<feature type="signal peptide" evidence="3">
    <location>
        <begin position="1"/>
        <end position="24"/>
    </location>
</feature>
<dbReference type="AlphaFoldDB" id="A0A0M1P151"/>
<proteinExistence type="predicted"/>
<accession>A0A0M1P151</accession>
<evidence type="ECO:0000256" key="3">
    <source>
        <dbReference type="SAM" id="SignalP"/>
    </source>
</evidence>
<dbReference type="RefSeq" id="WP_053489478.1">
    <property type="nucleotide sequence ID" value="NZ_LIUT01000001.1"/>
</dbReference>
<comment type="caution">
    <text evidence="4">The sequence shown here is derived from an EMBL/GenBank/DDBJ whole genome shotgun (WGS) entry which is preliminary data.</text>
</comment>
<sequence>MHKPTKTKLIRLSLILLVAGIALPAGGRTASANYFNNLYDSIEQFSSLPDEINQLKNNYNQALQELDRVKNDAERLLEQNGTLAEQNSNLAEQNQQLNQMVHQLQEADAVRKRGADRLKTIAITAVALAVGYFVIIRLLRFGMRRTNRIK</sequence>
<keyword evidence="5" id="KW-1185">Reference proteome</keyword>
<keyword evidence="2" id="KW-0472">Membrane</keyword>
<evidence type="ECO:0000256" key="1">
    <source>
        <dbReference type="SAM" id="Coils"/>
    </source>
</evidence>
<keyword evidence="2" id="KW-1133">Transmembrane helix</keyword>
<evidence type="ECO:0000313" key="5">
    <source>
        <dbReference type="Proteomes" id="UP000036932"/>
    </source>
</evidence>